<dbReference type="InterPro" id="IPR048130">
    <property type="entry name" value="T6SS_ExIF-like"/>
</dbReference>
<dbReference type="RefSeq" id="WP_086320018.1">
    <property type="nucleotide sequence ID" value="NZ_NASK01000071.1"/>
</dbReference>
<dbReference type="NCBIfam" id="NF041560">
    <property type="entry name" value="T6SS_Burk_ExIF"/>
    <property type="match status" value="1"/>
</dbReference>
<dbReference type="Proteomes" id="UP000194968">
    <property type="component" value="Unassembled WGS sequence"/>
</dbReference>
<name>A0A242NXY4_9GAMM</name>
<keyword evidence="1" id="KW-0472">Membrane</keyword>
<organism evidence="2 3">
    <name type="scientific">Gilliamella apis</name>
    <dbReference type="NCBI Taxonomy" id="1970738"/>
    <lineage>
        <taxon>Bacteria</taxon>
        <taxon>Pseudomonadati</taxon>
        <taxon>Pseudomonadota</taxon>
        <taxon>Gammaproteobacteria</taxon>
        <taxon>Orbales</taxon>
        <taxon>Orbaceae</taxon>
        <taxon>Gilliamella</taxon>
    </lineage>
</organism>
<evidence type="ECO:0000313" key="3">
    <source>
        <dbReference type="Proteomes" id="UP000194968"/>
    </source>
</evidence>
<dbReference type="OrthoDB" id="6452874at2"/>
<feature type="transmembrane region" description="Helical" evidence="1">
    <location>
        <begin position="250"/>
        <end position="271"/>
    </location>
</feature>
<dbReference type="AlphaFoldDB" id="A0A242NXY4"/>
<comment type="caution">
    <text evidence="2">The sequence shown here is derived from an EMBL/GenBank/DDBJ whole genome shotgun (WGS) entry which is preliminary data.</text>
</comment>
<feature type="transmembrane region" description="Helical" evidence="1">
    <location>
        <begin position="217"/>
        <end position="238"/>
    </location>
</feature>
<reference evidence="2 3" key="1">
    <citation type="submission" date="2017-03" db="EMBL/GenBank/DDBJ databases">
        <title>Comparative genomics of honeybee gut symbionts reveal geographically distinct and subgroup specific antibiotic resistance.</title>
        <authorList>
            <person name="Ludvigsen J."/>
            <person name="Porcellato D."/>
            <person name="Labee-Lund T.M."/>
            <person name="Amdam G.V."/>
            <person name="Rudi K."/>
        </authorList>
    </citation>
    <scope>NUCLEOTIDE SEQUENCE [LARGE SCALE GENOMIC DNA]</scope>
    <source>
        <strain evidence="2 3">A-4-12</strain>
    </source>
</reference>
<protein>
    <submittedName>
        <fullName evidence="2">Uncharacterized protein</fullName>
    </submittedName>
</protein>
<evidence type="ECO:0000256" key="1">
    <source>
        <dbReference type="SAM" id="Phobius"/>
    </source>
</evidence>
<dbReference type="EMBL" id="NASK01000071">
    <property type="protein sequence ID" value="OTQ52473.1"/>
    <property type="molecule type" value="Genomic_DNA"/>
</dbReference>
<keyword evidence="1" id="KW-1133">Transmembrane helix</keyword>
<proteinExistence type="predicted"/>
<sequence>MSIKKFYKIQNKIVSRTWRHKPTYPVLPSWETEFVYIKGIIERIDLEEEYNYFEFVPKSELKNRIINTYIDDLSPEYNFEELKKDFLAKEVNPSIDTASLEFDFKEFKKSLLAKDPSINAASLEFDFEKFKKRFLAEKVNPFLIKANFVNVQIDGVIYRGWIGDCPFQAGEEVAVIAQWQEDHYELYALAKPDERIISICPNCSKGRIAYLIHQAKATLFLILSFMILFNVFYILVWGSLYQLLHLTAEYISFMKPIFFGSSIFCSIGMIIESIPNVNKKAKIAEKIFKTLNLPKIARMDLRRFTNKKVAKLKQKKQHNSVKPSKRFFPRKDENNLFYY</sequence>
<gene>
    <name evidence="2" type="ORF">B6D06_01830</name>
</gene>
<accession>A0A242NXY4</accession>
<keyword evidence="1" id="KW-0812">Transmembrane</keyword>
<evidence type="ECO:0000313" key="2">
    <source>
        <dbReference type="EMBL" id="OTQ52473.1"/>
    </source>
</evidence>